<dbReference type="Gene3D" id="3.40.50.12190">
    <property type="match status" value="1"/>
</dbReference>
<protein>
    <recommendedName>
        <fullName evidence="11">Torsin-1A-interacting protein 1/2 AAA+ activator domain-containing protein</fullName>
    </recommendedName>
</protein>
<organism evidence="12 13">
    <name type="scientific">Neogobius melanostomus</name>
    <name type="common">round goby</name>
    <dbReference type="NCBI Taxonomy" id="47308"/>
    <lineage>
        <taxon>Eukaryota</taxon>
        <taxon>Metazoa</taxon>
        <taxon>Chordata</taxon>
        <taxon>Craniata</taxon>
        <taxon>Vertebrata</taxon>
        <taxon>Euteleostomi</taxon>
        <taxon>Actinopterygii</taxon>
        <taxon>Neopterygii</taxon>
        <taxon>Teleostei</taxon>
        <taxon>Neoteleostei</taxon>
        <taxon>Acanthomorphata</taxon>
        <taxon>Gobiaria</taxon>
        <taxon>Gobiiformes</taxon>
        <taxon>Gobioidei</taxon>
        <taxon>Gobiidae</taxon>
        <taxon>Benthophilinae</taxon>
        <taxon>Neogobiini</taxon>
        <taxon>Neogobius</taxon>
    </lineage>
</organism>
<evidence type="ECO:0000256" key="4">
    <source>
        <dbReference type="ARBA" id="ARBA00022692"/>
    </source>
</evidence>
<dbReference type="InterPro" id="IPR008662">
    <property type="entry name" value="TOIP1/2"/>
</dbReference>
<dbReference type="AlphaFoldDB" id="A0A8C6WLA4"/>
<evidence type="ECO:0000256" key="5">
    <source>
        <dbReference type="ARBA" id="ARBA00022989"/>
    </source>
</evidence>
<evidence type="ECO:0000259" key="11">
    <source>
        <dbReference type="Pfam" id="PF05609"/>
    </source>
</evidence>
<evidence type="ECO:0000256" key="7">
    <source>
        <dbReference type="ARBA" id="ARBA00023180"/>
    </source>
</evidence>
<keyword evidence="7" id="KW-0325">Glycoprotein</keyword>
<dbReference type="PANTHER" id="PTHR18843:SF7">
    <property type="entry name" value="LAMINA-ASSOCIATED POLYPEPTIDE 1B ISOFORM 1-RELATED"/>
    <property type="match status" value="1"/>
</dbReference>
<evidence type="ECO:0000256" key="1">
    <source>
        <dbReference type="ARBA" id="ARBA00004259"/>
    </source>
</evidence>
<proteinExistence type="inferred from homology"/>
<feature type="region of interest" description="Disordered" evidence="10">
    <location>
        <begin position="1"/>
        <end position="234"/>
    </location>
</feature>
<evidence type="ECO:0000313" key="13">
    <source>
        <dbReference type="Proteomes" id="UP000694523"/>
    </source>
</evidence>
<dbReference type="GO" id="GO:0001671">
    <property type="term" value="F:ATPase activator activity"/>
    <property type="evidence" value="ECO:0007669"/>
    <property type="project" value="InterPro"/>
</dbReference>
<evidence type="ECO:0000256" key="6">
    <source>
        <dbReference type="ARBA" id="ARBA00023136"/>
    </source>
</evidence>
<dbReference type="InterPro" id="IPR046753">
    <property type="entry name" value="TOIP1/2_C"/>
</dbReference>
<evidence type="ECO:0000256" key="3">
    <source>
        <dbReference type="ARBA" id="ARBA00022553"/>
    </source>
</evidence>
<dbReference type="GO" id="GO:0061024">
    <property type="term" value="P:membrane organization"/>
    <property type="evidence" value="ECO:0007669"/>
    <property type="project" value="TreeGrafter"/>
</dbReference>
<feature type="compositionally biased region" description="Basic and acidic residues" evidence="10">
    <location>
        <begin position="180"/>
        <end position="199"/>
    </location>
</feature>
<dbReference type="Pfam" id="PF05609">
    <property type="entry name" value="LAP1_C"/>
    <property type="match status" value="1"/>
</dbReference>
<name>A0A8C6WLA4_9GOBI</name>
<comment type="similarity">
    <text evidence="2">Belongs to the TOR1AIP family.</text>
</comment>
<evidence type="ECO:0000256" key="8">
    <source>
        <dbReference type="ARBA" id="ARBA00023242"/>
    </source>
</evidence>
<reference evidence="12" key="2">
    <citation type="submission" date="2025-09" db="UniProtKB">
        <authorList>
            <consortium name="Ensembl"/>
        </authorList>
    </citation>
    <scope>IDENTIFICATION</scope>
</reference>
<feature type="compositionally biased region" description="Polar residues" evidence="10">
    <location>
        <begin position="219"/>
        <end position="230"/>
    </location>
</feature>
<dbReference type="PANTHER" id="PTHR18843">
    <property type="entry name" value="TORSIN-1A-INTERACTING PROTEIN"/>
    <property type="match status" value="1"/>
</dbReference>
<keyword evidence="6" id="KW-0472">Membrane</keyword>
<keyword evidence="4" id="KW-0812">Transmembrane</keyword>
<dbReference type="GO" id="GO:0005635">
    <property type="term" value="C:nuclear envelope"/>
    <property type="evidence" value="ECO:0007669"/>
    <property type="project" value="UniProtKB-SubCell"/>
</dbReference>
<keyword evidence="3" id="KW-0597">Phosphoprotein</keyword>
<dbReference type="Proteomes" id="UP000694523">
    <property type="component" value="Unplaced"/>
</dbReference>
<feature type="compositionally biased region" description="Polar residues" evidence="10">
    <location>
        <begin position="24"/>
        <end position="34"/>
    </location>
</feature>
<feature type="compositionally biased region" description="Basic and acidic residues" evidence="10">
    <location>
        <begin position="1"/>
        <end position="14"/>
    </location>
</feature>
<feature type="compositionally biased region" description="Polar residues" evidence="10">
    <location>
        <begin position="67"/>
        <end position="79"/>
    </location>
</feature>
<dbReference type="GO" id="GO:0016020">
    <property type="term" value="C:membrane"/>
    <property type="evidence" value="ECO:0007669"/>
    <property type="project" value="TreeGrafter"/>
</dbReference>
<comment type="subcellular location">
    <subcellularLocation>
        <location evidence="9">Endomembrane system</location>
        <topology evidence="9">Single-pass membrane protein</topology>
    </subcellularLocation>
    <subcellularLocation>
        <location evidence="1">Nucleus envelope</location>
    </subcellularLocation>
</comment>
<accession>A0A8C6WLA4</accession>
<evidence type="ECO:0000256" key="9">
    <source>
        <dbReference type="ARBA" id="ARBA00037847"/>
    </source>
</evidence>
<evidence type="ECO:0000256" key="2">
    <source>
        <dbReference type="ARBA" id="ARBA00007860"/>
    </source>
</evidence>
<evidence type="ECO:0000256" key="10">
    <source>
        <dbReference type="SAM" id="MobiDB-lite"/>
    </source>
</evidence>
<keyword evidence="8" id="KW-0539">Nucleus</keyword>
<keyword evidence="5" id="KW-1133">Transmembrane helix</keyword>
<evidence type="ECO:0000313" key="12">
    <source>
        <dbReference type="Ensembl" id="ENSNMLP00000015662.1"/>
    </source>
</evidence>
<dbReference type="InterPro" id="IPR038599">
    <property type="entry name" value="LAP1C-like_C_sf"/>
</dbReference>
<keyword evidence="13" id="KW-1185">Reference proteome</keyword>
<dbReference type="Ensembl" id="ENSNMLT00000017609.1">
    <property type="protein sequence ID" value="ENSNMLP00000015662.1"/>
    <property type="gene ID" value="ENSNMLG00000010385.1"/>
</dbReference>
<reference evidence="12" key="1">
    <citation type="submission" date="2025-08" db="UniProtKB">
        <authorList>
            <consortium name="Ensembl"/>
        </authorList>
    </citation>
    <scope>IDENTIFICATION</scope>
</reference>
<feature type="domain" description="Torsin-1A-interacting protein 1/2 AAA+ activator" evidence="11">
    <location>
        <begin position="276"/>
        <end position="493"/>
    </location>
</feature>
<sequence length="495" mass="54820">MEDKEAPQQDKDVKVVQTQDALLATNQDNCSEDTNAAPDNKGDSQQEEPSSDGASVPSNKESGDKQALSTEETVKTTDQGSDDEGTLEFRNTNQEHLPQEAPAAAEQNVSEKNVETIVPSPQVEQTPISDAPPRVKDGASVPSNKEFGDKQALSTEETAKTTDQDVDIPDGAPVPFNEESGDKSADGTEETTKTTHQDENQEPAAPAAENVETIGPTPQVESTAPNSDVPSSVEDNRRKVWNWNWIWISVPLVAFVAFLVLQQLDKDPPQKTDLRQIDIFHREMENLKVKFPSQREELWKRSRIHLQRHFHISQPTEPVSIILTAGVRAEGTLHCLAQGIASALSSALNVSTLDLDGASKSSQDSDKVKSDIDSQLQKAFEGGKPIAIIHRFEELPPASTLIFYRYCDHENAAFKKTFLIFTILLGEEEEIEAKIRLSEVEEMVTDHLQKKFLSHGHPSAFDKMDIDKYGGLWSRISHLILPVATEKRIEKTQQC</sequence>